<dbReference type="InterPro" id="IPR041492">
    <property type="entry name" value="HAD_2"/>
</dbReference>
<evidence type="ECO:0000313" key="2">
    <source>
        <dbReference type="Proteomes" id="UP000031524"/>
    </source>
</evidence>
<dbReference type="InterPro" id="IPR050155">
    <property type="entry name" value="HAD-like_hydrolase_sf"/>
</dbReference>
<dbReference type="STRING" id="1223515.B842_09185"/>
<accession>A0A0B5D4A1</accession>
<dbReference type="EMBL" id="CP005286">
    <property type="protein sequence ID" value="AJE33686.1"/>
    <property type="molecule type" value="Genomic_DNA"/>
</dbReference>
<dbReference type="PANTHER" id="PTHR43434:SF20">
    <property type="entry name" value="5'-NUCLEOTIDASE"/>
    <property type="match status" value="1"/>
</dbReference>
<dbReference type="Pfam" id="PF13419">
    <property type="entry name" value="HAD_2"/>
    <property type="match status" value="1"/>
</dbReference>
<organism evidence="1 2">
    <name type="scientific">Corynebacterium humireducens NBRC 106098 = DSM 45392</name>
    <dbReference type="NCBI Taxonomy" id="1223515"/>
    <lineage>
        <taxon>Bacteria</taxon>
        <taxon>Bacillati</taxon>
        <taxon>Actinomycetota</taxon>
        <taxon>Actinomycetes</taxon>
        <taxon>Mycobacteriales</taxon>
        <taxon>Corynebacteriaceae</taxon>
        <taxon>Corynebacterium</taxon>
    </lineage>
</organism>
<dbReference type="GO" id="GO:0004713">
    <property type="term" value="F:protein tyrosine kinase activity"/>
    <property type="evidence" value="ECO:0007669"/>
    <property type="project" value="TreeGrafter"/>
</dbReference>
<dbReference type="InterPro" id="IPR036412">
    <property type="entry name" value="HAD-like_sf"/>
</dbReference>
<dbReference type="Proteomes" id="UP000031524">
    <property type="component" value="Chromosome"/>
</dbReference>
<evidence type="ECO:0000313" key="1">
    <source>
        <dbReference type="EMBL" id="AJE33686.1"/>
    </source>
</evidence>
<dbReference type="RefSeq" id="WP_082028423.1">
    <property type="nucleotide sequence ID" value="NZ_BCSU01000009.1"/>
</dbReference>
<dbReference type="HOGENOM" id="CLU_045011_19_4_11"/>
<reference evidence="1 2" key="1">
    <citation type="submission" date="2013-04" db="EMBL/GenBank/DDBJ databases">
        <title>Complete genome sequence of Corynebacterium humireducens DSM 45392(T), isolated from a wastewater-fed microbial fuel cell.</title>
        <authorList>
            <person name="Ruckert C."/>
            <person name="Albersmeier A."/>
            <person name="Kalinowski J."/>
        </authorList>
    </citation>
    <scope>NUCLEOTIDE SEQUENCE [LARGE SCALE GENOMIC DNA]</scope>
    <source>
        <strain evidence="2">MFC-5</strain>
    </source>
</reference>
<dbReference type="SUPFAM" id="SSF56784">
    <property type="entry name" value="HAD-like"/>
    <property type="match status" value="1"/>
</dbReference>
<dbReference type="KEGG" id="chm:B842_09185"/>
<dbReference type="SFLD" id="SFLDS00003">
    <property type="entry name" value="Haloacid_Dehalogenase"/>
    <property type="match status" value="1"/>
</dbReference>
<dbReference type="OrthoDB" id="9776368at2"/>
<protein>
    <recommendedName>
        <fullName evidence="3">Phosphoglycolate phosphatase</fullName>
    </recommendedName>
</protein>
<dbReference type="Gene3D" id="3.40.50.1000">
    <property type="entry name" value="HAD superfamily/HAD-like"/>
    <property type="match status" value="1"/>
</dbReference>
<gene>
    <name evidence="1" type="ORF">B842_09185</name>
</gene>
<dbReference type="GO" id="GO:0005829">
    <property type="term" value="C:cytosol"/>
    <property type="evidence" value="ECO:0007669"/>
    <property type="project" value="TreeGrafter"/>
</dbReference>
<dbReference type="AlphaFoldDB" id="A0A0B5D4A1"/>
<evidence type="ECO:0008006" key="3">
    <source>
        <dbReference type="Google" id="ProtNLM"/>
    </source>
</evidence>
<sequence length="218" mass="23846">MSILLLDVDGTLIDSLPGIQGGFLHTLDQLGWPHPEQEFTDRIAGPPMEVTLRSLGMSPEQAYEGLQIYLEYTRRGGWANATSFPGMLDLLRRWREQGLTIATATSKGEGFARLILEREGFLDYIDFLGAAQEDGPRRGKSAVIDYVLDANGWAADTHAILMVGDRSHDIEGAAEHGIDTVAVSWGYGTPEEWATAAHTAHTPQDLEGIVNDWLAARG</sequence>
<dbReference type="InterPro" id="IPR023214">
    <property type="entry name" value="HAD_sf"/>
</dbReference>
<name>A0A0B5D4A1_9CORY</name>
<keyword evidence="2" id="KW-1185">Reference proteome</keyword>
<dbReference type="SFLD" id="SFLDG01129">
    <property type="entry name" value="C1.5:_HAD__Beta-PGM__Phosphata"/>
    <property type="match status" value="1"/>
</dbReference>
<dbReference type="InterPro" id="IPR023198">
    <property type="entry name" value="PGP-like_dom2"/>
</dbReference>
<dbReference type="PANTHER" id="PTHR43434">
    <property type="entry name" value="PHOSPHOGLYCOLATE PHOSPHATASE"/>
    <property type="match status" value="1"/>
</dbReference>
<dbReference type="Gene3D" id="1.10.150.240">
    <property type="entry name" value="Putative phosphatase, domain 2"/>
    <property type="match status" value="1"/>
</dbReference>
<proteinExistence type="predicted"/>